<feature type="transmembrane region" description="Helical" evidence="8">
    <location>
        <begin position="83"/>
        <end position="108"/>
    </location>
</feature>
<feature type="transmembrane region" description="Helical" evidence="8">
    <location>
        <begin position="174"/>
        <end position="198"/>
    </location>
</feature>
<dbReference type="Proteomes" id="UP000720124">
    <property type="component" value="Unassembled WGS sequence"/>
</dbReference>
<dbReference type="InterPro" id="IPR000160">
    <property type="entry name" value="GGDEF_dom"/>
</dbReference>
<dbReference type="SMART" id="SM00091">
    <property type="entry name" value="PAS"/>
    <property type="match status" value="2"/>
</dbReference>
<dbReference type="EC" id="2.7.7.65" evidence="2"/>
<dbReference type="InterPro" id="IPR029787">
    <property type="entry name" value="Nucleotide_cyclase"/>
</dbReference>
<accession>A0ABS7LNK6</accession>
<dbReference type="InterPro" id="IPR000014">
    <property type="entry name" value="PAS"/>
</dbReference>
<comment type="subcellular location">
    <subcellularLocation>
        <location evidence="1">Cell membrane</location>
        <topology evidence="1">Multi-pass membrane protein</topology>
    </subcellularLocation>
</comment>
<dbReference type="InterPro" id="IPR043128">
    <property type="entry name" value="Rev_trsase/Diguanyl_cyclase"/>
</dbReference>
<dbReference type="Pfam" id="PF12860">
    <property type="entry name" value="PAS_7"/>
    <property type="match status" value="1"/>
</dbReference>
<dbReference type="Pfam" id="PF07694">
    <property type="entry name" value="5TM-5TMR_LYT"/>
    <property type="match status" value="1"/>
</dbReference>
<dbReference type="Pfam" id="PF00990">
    <property type="entry name" value="GGDEF"/>
    <property type="match status" value="1"/>
</dbReference>
<feature type="domain" description="GGDEF" evidence="10">
    <location>
        <begin position="495"/>
        <end position="632"/>
    </location>
</feature>
<dbReference type="EMBL" id="JABTXI010000011">
    <property type="protein sequence ID" value="MBY3593061.1"/>
    <property type="molecule type" value="Genomic_DNA"/>
</dbReference>
<comment type="caution">
    <text evidence="11">The sequence shown here is derived from an EMBL/GenBank/DDBJ whole genome shotgun (WGS) entry which is preliminary data.</text>
</comment>
<dbReference type="CDD" id="cd01949">
    <property type="entry name" value="GGDEF"/>
    <property type="match status" value="1"/>
</dbReference>
<evidence type="ECO:0000313" key="11">
    <source>
        <dbReference type="EMBL" id="MBY3593061.1"/>
    </source>
</evidence>
<evidence type="ECO:0000256" key="1">
    <source>
        <dbReference type="ARBA" id="ARBA00004651"/>
    </source>
</evidence>
<sequence length="642" mass="69579">MTCLLHGLEGGPNAVNGIWTQFGGNLSFVSLAMSLWALFSIQFQRRSFRQEKIAFGIIAGGASIGSILLSIEFHPGIYIDLRFSPLALAGMFGGPIAAAIAASLAIAFRFAVAGTAMVDGIITIAFATGIGVAGHFWTRKRSPGFTDVILLGLALGATLVAAMALLPTLVTAHLLAGAGFPLTALNCLATVLGGIVLLKTQQWELERSILVTAFSQSPDYLYVKDRNSRFITVNENMTRLFRFRTIAEMTGLSDFNLMSQPVAEELYHLEQQVMETGTPLIDSTERIGGRFLLASKVPLRDKQGRIIGLAGVTRDVTDRTALERELRESKNLLSHAMANMSDGIAMYDSKGFLLFCNDQYRDAFPLSGDARVVGAHISDILRRVVETGERPAIAEGDPEEWIKTASATLHSNKDEEVQFHNGDWRSIRTRIAGDGTAMAVVSDITATKQAEIALRLSAEQLKNLAETDGLTGIVNRRAFDEAFARETAGSARKNTPFSLLMVDIDRFKAYNDTYGHPAGDECLRVVSKCLRQSVSRPADIVARYGGEEFVVFLPDTSAKGAMIVAEQFARRLSQENIIHSGSEFGRITASIGISCATGATLRTSPNRLLAEADAALYDAKTQGRNRILAHSRENGHALKETG</sequence>
<feature type="transmembrane region" description="Helical" evidence="8">
    <location>
        <begin position="149"/>
        <end position="167"/>
    </location>
</feature>
<dbReference type="SUPFAM" id="SSF55785">
    <property type="entry name" value="PYP-like sensor domain (PAS domain)"/>
    <property type="match status" value="2"/>
</dbReference>
<dbReference type="InterPro" id="IPR000700">
    <property type="entry name" value="PAS-assoc_C"/>
</dbReference>
<dbReference type="NCBIfam" id="TIGR00229">
    <property type="entry name" value="sensory_box"/>
    <property type="match status" value="1"/>
</dbReference>
<dbReference type="SUPFAM" id="SSF55073">
    <property type="entry name" value="Nucleotide cyclase"/>
    <property type="match status" value="1"/>
</dbReference>
<evidence type="ECO:0000256" key="2">
    <source>
        <dbReference type="ARBA" id="ARBA00012528"/>
    </source>
</evidence>
<dbReference type="PANTHER" id="PTHR45138">
    <property type="entry name" value="REGULATORY COMPONENTS OF SENSORY TRANSDUCTION SYSTEM"/>
    <property type="match status" value="1"/>
</dbReference>
<evidence type="ECO:0000259" key="9">
    <source>
        <dbReference type="PROSITE" id="PS50113"/>
    </source>
</evidence>
<feature type="transmembrane region" description="Helical" evidence="8">
    <location>
        <begin position="53"/>
        <end position="71"/>
    </location>
</feature>
<dbReference type="InterPro" id="IPR050469">
    <property type="entry name" value="Diguanylate_Cyclase"/>
</dbReference>
<name>A0ABS7LNK6_9HYPH</name>
<keyword evidence="12" id="KW-1185">Reference proteome</keyword>
<keyword evidence="6 8" id="KW-0472">Membrane</keyword>
<reference evidence="11 12" key="1">
    <citation type="submission" date="2020-06" db="EMBL/GenBank/DDBJ databases">
        <title>Global-level population genomics: horizontal gene transfer, symbiosis and evolution in Rhizobia.</title>
        <authorList>
            <person name="Gai Y."/>
        </authorList>
    </citation>
    <scope>NUCLEOTIDE SEQUENCE [LARGE SCALE GENOMIC DNA]</scope>
    <source>
        <strain evidence="11 12">PLR6_1b</strain>
    </source>
</reference>
<dbReference type="Gene3D" id="3.30.70.270">
    <property type="match status" value="1"/>
</dbReference>
<organism evidence="11 12">
    <name type="scientific">Rhizobium bangladeshense</name>
    <dbReference type="NCBI Taxonomy" id="1138189"/>
    <lineage>
        <taxon>Bacteria</taxon>
        <taxon>Pseudomonadati</taxon>
        <taxon>Pseudomonadota</taxon>
        <taxon>Alphaproteobacteria</taxon>
        <taxon>Hyphomicrobiales</taxon>
        <taxon>Rhizobiaceae</taxon>
        <taxon>Rhizobium/Agrobacterium group</taxon>
        <taxon>Rhizobium</taxon>
    </lineage>
</organism>
<gene>
    <name evidence="11" type="ORF">HJA87_24735</name>
</gene>
<evidence type="ECO:0000313" key="12">
    <source>
        <dbReference type="Proteomes" id="UP000720124"/>
    </source>
</evidence>
<dbReference type="InterPro" id="IPR011620">
    <property type="entry name" value="Sig_transdc_His_kinase_LytS_TM"/>
</dbReference>
<proteinExistence type="predicted"/>
<dbReference type="PROSITE" id="PS50887">
    <property type="entry name" value="GGDEF"/>
    <property type="match status" value="1"/>
</dbReference>
<evidence type="ECO:0000259" key="10">
    <source>
        <dbReference type="PROSITE" id="PS50887"/>
    </source>
</evidence>
<feature type="transmembrane region" description="Helical" evidence="8">
    <location>
        <begin position="120"/>
        <end position="137"/>
    </location>
</feature>
<protein>
    <recommendedName>
        <fullName evidence="2">diguanylate cyclase</fullName>
        <ecNumber evidence="2">2.7.7.65</ecNumber>
    </recommendedName>
</protein>
<comment type="catalytic activity">
    <reaction evidence="7">
        <text>2 GTP = 3',3'-c-di-GMP + 2 diphosphate</text>
        <dbReference type="Rhea" id="RHEA:24898"/>
        <dbReference type="ChEBI" id="CHEBI:33019"/>
        <dbReference type="ChEBI" id="CHEBI:37565"/>
        <dbReference type="ChEBI" id="CHEBI:58805"/>
        <dbReference type="EC" id="2.7.7.65"/>
    </reaction>
</comment>
<keyword evidence="5 8" id="KW-1133">Transmembrane helix</keyword>
<dbReference type="PROSITE" id="PS50113">
    <property type="entry name" value="PAC"/>
    <property type="match status" value="1"/>
</dbReference>
<dbReference type="Gene3D" id="3.30.450.20">
    <property type="entry name" value="PAS domain"/>
    <property type="match status" value="2"/>
</dbReference>
<evidence type="ECO:0000256" key="5">
    <source>
        <dbReference type="ARBA" id="ARBA00022989"/>
    </source>
</evidence>
<dbReference type="RefSeq" id="WP_221093822.1">
    <property type="nucleotide sequence ID" value="NZ_JABDWX010000002.1"/>
</dbReference>
<dbReference type="InterPro" id="IPR013656">
    <property type="entry name" value="PAS_4"/>
</dbReference>
<evidence type="ECO:0000256" key="8">
    <source>
        <dbReference type="SAM" id="Phobius"/>
    </source>
</evidence>
<feature type="transmembrane region" description="Helical" evidence="8">
    <location>
        <begin position="22"/>
        <end position="41"/>
    </location>
</feature>
<evidence type="ECO:0000256" key="3">
    <source>
        <dbReference type="ARBA" id="ARBA00022475"/>
    </source>
</evidence>
<evidence type="ECO:0000256" key="7">
    <source>
        <dbReference type="ARBA" id="ARBA00034247"/>
    </source>
</evidence>
<dbReference type="Pfam" id="PF08448">
    <property type="entry name" value="PAS_4"/>
    <property type="match status" value="1"/>
</dbReference>
<keyword evidence="3" id="KW-1003">Cell membrane</keyword>
<evidence type="ECO:0000256" key="4">
    <source>
        <dbReference type="ARBA" id="ARBA00022692"/>
    </source>
</evidence>
<feature type="domain" description="PAC" evidence="9">
    <location>
        <begin position="274"/>
        <end position="328"/>
    </location>
</feature>
<dbReference type="NCBIfam" id="TIGR00254">
    <property type="entry name" value="GGDEF"/>
    <property type="match status" value="1"/>
</dbReference>
<evidence type="ECO:0000256" key="6">
    <source>
        <dbReference type="ARBA" id="ARBA00023136"/>
    </source>
</evidence>
<dbReference type="InterPro" id="IPR035965">
    <property type="entry name" value="PAS-like_dom_sf"/>
</dbReference>
<dbReference type="SMART" id="SM00267">
    <property type="entry name" value="GGDEF"/>
    <property type="match status" value="1"/>
</dbReference>
<dbReference type="PANTHER" id="PTHR45138:SF9">
    <property type="entry name" value="DIGUANYLATE CYCLASE DGCM-RELATED"/>
    <property type="match status" value="1"/>
</dbReference>
<keyword evidence="4 8" id="KW-0812">Transmembrane</keyword>